<organism evidence="1">
    <name type="scientific">marine sediment metagenome</name>
    <dbReference type="NCBI Taxonomy" id="412755"/>
    <lineage>
        <taxon>unclassified sequences</taxon>
        <taxon>metagenomes</taxon>
        <taxon>ecological metagenomes</taxon>
    </lineage>
</organism>
<reference evidence="1" key="1">
    <citation type="journal article" date="2015" name="Nature">
        <title>Complex archaea that bridge the gap between prokaryotes and eukaryotes.</title>
        <authorList>
            <person name="Spang A."/>
            <person name="Saw J.H."/>
            <person name="Jorgensen S.L."/>
            <person name="Zaremba-Niedzwiedzka K."/>
            <person name="Martijn J."/>
            <person name="Lind A.E."/>
            <person name="van Eijk R."/>
            <person name="Schleper C."/>
            <person name="Guy L."/>
            <person name="Ettema T.J."/>
        </authorList>
    </citation>
    <scope>NUCLEOTIDE SEQUENCE</scope>
</reference>
<accession>A0A0F9KA76</accession>
<dbReference type="AlphaFoldDB" id="A0A0F9KA76"/>
<dbReference type="EMBL" id="LAZR01009615">
    <property type="protein sequence ID" value="KKM71551.1"/>
    <property type="molecule type" value="Genomic_DNA"/>
</dbReference>
<comment type="caution">
    <text evidence="1">The sequence shown here is derived from an EMBL/GenBank/DDBJ whole genome shotgun (WGS) entry which is preliminary data.</text>
</comment>
<proteinExistence type="predicted"/>
<gene>
    <name evidence="1" type="ORF">LCGC14_1429470</name>
</gene>
<protein>
    <submittedName>
        <fullName evidence="1">Uncharacterized protein</fullName>
    </submittedName>
</protein>
<name>A0A0F9KA76_9ZZZZ</name>
<sequence length="187" mass="22059">MSINELVYPKCPKCEKVLKPSVEFDTGQKLIKFDDQTVIKTGKITRKDLLVCRYCKISVKPSVLRKQKDPIKFLEDFKKIPIGYKISEETKEKIRLKEDHKENLKKYKHYPVPNKCPYCKSEDIVADCSDHGWICISCDEYFEWYNFRIIFHGDVELAAESETYASEKGYYLLKKGYVDIETDVDWM</sequence>
<evidence type="ECO:0000313" key="1">
    <source>
        <dbReference type="EMBL" id="KKM71551.1"/>
    </source>
</evidence>